<sequence>LNYIGHVCVFTHTVLKALQVINRYTSLYFPMKHEEKALYNDAGSGVLKYAGIDRTALQTAKIIIASVFFIFVVLTLPLNVLLLRKIRSLRVENAARMQHENMFFYYVVAITTAHTIEGAHQYAYPNFIITFTPPIALIVMSQHLREGIRYFLAN</sequence>
<feature type="non-terminal residue" evidence="2">
    <location>
        <position position="154"/>
    </location>
</feature>
<dbReference type="AlphaFoldDB" id="A0AAV5V852"/>
<keyword evidence="1" id="KW-0812">Transmembrane</keyword>
<dbReference type="EMBL" id="BTSY01000002">
    <property type="protein sequence ID" value="GMT15817.1"/>
    <property type="molecule type" value="Genomic_DNA"/>
</dbReference>
<organism evidence="2 3">
    <name type="scientific">Pristionchus fissidentatus</name>
    <dbReference type="NCBI Taxonomy" id="1538716"/>
    <lineage>
        <taxon>Eukaryota</taxon>
        <taxon>Metazoa</taxon>
        <taxon>Ecdysozoa</taxon>
        <taxon>Nematoda</taxon>
        <taxon>Chromadorea</taxon>
        <taxon>Rhabditida</taxon>
        <taxon>Rhabditina</taxon>
        <taxon>Diplogasteromorpha</taxon>
        <taxon>Diplogasteroidea</taxon>
        <taxon>Neodiplogasteridae</taxon>
        <taxon>Pristionchus</taxon>
    </lineage>
</organism>
<evidence type="ECO:0000256" key="1">
    <source>
        <dbReference type="SAM" id="Phobius"/>
    </source>
</evidence>
<evidence type="ECO:0000313" key="3">
    <source>
        <dbReference type="Proteomes" id="UP001432322"/>
    </source>
</evidence>
<reference evidence="2" key="1">
    <citation type="submission" date="2023-10" db="EMBL/GenBank/DDBJ databases">
        <title>Genome assembly of Pristionchus species.</title>
        <authorList>
            <person name="Yoshida K."/>
            <person name="Sommer R.J."/>
        </authorList>
    </citation>
    <scope>NUCLEOTIDE SEQUENCE</scope>
    <source>
        <strain evidence="2">RS5133</strain>
    </source>
</reference>
<evidence type="ECO:0000313" key="2">
    <source>
        <dbReference type="EMBL" id="GMT15817.1"/>
    </source>
</evidence>
<feature type="transmembrane region" description="Helical" evidence="1">
    <location>
        <begin position="103"/>
        <end position="120"/>
    </location>
</feature>
<name>A0AAV5V852_9BILA</name>
<comment type="caution">
    <text evidence="2">The sequence shown here is derived from an EMBL/GenBank/DDBJ whole genome shotgun (WGS) entry which is preliminary data.</text>
</comment>
<keyword evidence="1" id="KW-0472">Membrane</keyword>
<dbReference type="Proteomes" id="UP001432322">
    <property type="component" value="Unassembled WGS sequence"/>
</dbReference>
<feature type="non-terminal residue" evidence="2">
    <location>
        <position position="1"/>
    </location>
</feature>
<protein>
    <recommendedName>
        <fullName evidence="4">G protein-coupled receptor</fullName>
    </recommendedName>
</protein>
<gene>
    <name evidence="2" type="ORF">PFISCL1PPCAC_7114</name>
</gene>
<keyword evidence="3" id="KW-1185">Reference proteome</keyword>
<proteinExistence type="predicted"/>
<keyword evidence="1" id="KW-1133">Transmembrane helix</keyword>
<accession>A0AAV5V852</accession>
<evidence type="ECO:0008006" key="4">
    <source>
        <dbReference type="Google" id="ProtNLM"/>
    </source>
</evidence>
<feature type="transmembrane region" description="Helical" evidence="1">
    <location>
        <begin position="62"/>
        <end position="82"/>
    </location>
</feature>